<reference evidence="2" key="1">
    <citation type="journal article" date="2019" name="Plant Biotechnol. J.">
        <title>Genome sequencing of the Australian wild diploid species Gossypium australe highlights disease resistance and delayed gland morphogenesis.</title>
        <authorList>
            <person name="Cai Y."/>
            <person name="Cai X."/>
            <person name="Wang Q."/>
            <person name="Wang P."/>
            <person name="Zhang Y."/>
            <person name="Cai C."/>
            <person name="Xu Y."/>
            <person name="Wang K."/>
            <person name="Zhou Z."/>
            <person name="Wang C."/>
            <person name="Geng S."/>
            <person name="Li B."/>
            <person name="Dong Q."/>
            <person name="Hou Y."/>
            <person name="Wang H."/>
            <person name="Ai P."/>
            <person name="Liu Z."/>
            <person name="Yi F."/>
            <person name="Sun M."/>
            <person name="An G."/>
            <person name="Cheng J."/>
            <person name="Zhang Y."/>
            <person name="Shi Q."/>
            <person name="Xie Y."/>
            <person name="Shi X."/>
            <person name="Chang Y."/>
            <person name="Huang F."/>
            <person name="Chen Y."/>
            <person name="Hong S."/>
            <person name="Mi L."/>
            <person name="Sun Q."/>
            <person name="Zhang L."/>
            <person name="Zhou B."/>
            <person name="Peng R."/>
            <person name="Zhang X."/>
            <person name="Liu F."/>
        </authorList>
    </citation>
    <scope>NUCLEOTIDE SEQUENCE [LARGE SCALE GENOMIC DNA]</scope>
    <source>
        <strain evidence="2">cv. PA1801</strain>
    </source>
</reference>
<evidence type="ECO:0000313" key="2">
    <source>
        <dbReference type="Proteomes" id="UP000325315"/>
    </source>
</evidence>
<dbReference type="OrthoDB" id="3249394at2759"/>
<evidence type="ECO:0000313" key="1">
    <source>
        <dbReference type="EMBL" id="KAA3473216.1"/>
    </source>
</evidence>
<dbReference type="Proteomes" id="UP000325315">
    <property type="component" value="Unassembled WGS sequence"/>
</dbReference>
<accession>A0A5B6VVJ6</accession>
<organism evidence="1 2">
    <name type="scientific">Gossypium australe</name>
    <dbReference type="NCBI Taxonomy" id="47621"/>
    <lineage>
        <taxon>Eukaryota</taxon>
        <taxon>Viridiplantae</taxon>
        <taxon>Streptophyta</taxon>
        <taxon>Embryophyta</taxon>
        <taxon>Tracheophyta</taxon>
        <taxon>Spermatophyta</taxon>
        <taxon>Magnoliopsida</taxon>
        <taxon>eudicotyledons</taxon>
        <taxon>Gunneridae</taxon>
        <taxon>Pentapetalae</taxon>
        <taxon>rosids</taxon>
        <taxon>malvids</taxon>
        <taxon>Malvales</taxon>
        <taxon>Malvaceae</taxon>
        <taxon>Malvoideae</taxon>
        <taxon>Gossypium</taxon>
    </lineage>
</organism>
<dbReference type="EMBL" id="SMMG02000005">
    <property type="protein sequence ID" value="KAA3473216.1"/>
    <property type="molecule type" value="Genomic_DNA"/>
</dbReference>
<comment type="caution">
    <text evidence="1">The sequence shown here is derived from an EMBL/GenBank/DDBJ whole genome shotgun (WGS) entry which is preliminary data.</text>
</comment>
<protein>
    <submittedName>
        <fullName evidence="1">Terpene synthase 10-like</fullName>
    </submittedName>
</protein>
<gene>
    <name evidence="1" type="ORF">EPI10_023616</name>
</gene>
<dbReference type="AlphaFoldDB" id="A0A5B6VVJ6"/>
<keyword evidence="2" id="KW-1185">Reference proteome</keyword>
<sequence>MVVIYVSRKLKTHECNYPTHDLKRLIELLEDYDCTIKYHPKKTNVLVDALNRKVKTELRAMFTRLSLYNVDAS</sequence>
<proteinExistence type="predicted"/>
<name>A0A5B6VVJ6_9ROSI</name>